<feature type="transmembrane region" description="Helical" evidence="1">
    <location>
        <begin position="129"/>
        <end position="152"/>
    </location>
</feature>
<dbReference type="Proteomes" id="UP000649799">
    <property type="component" value="Unassembled WGS sequence"/>
</dbReference>
<feature type="transmembrane region" description="Helical" evidence="1">
    <location>
        <begin position="66"/>
        <end position="85"/>
    </location>
</feature>
<dbReference type="EMBL" id="JAANYN010000003">
    <property type="protein sequence ID" value="NHE56885.1"/>
    <property type="molecule type" value="Genomic_DNA"/>
</dbReference>
<feature type="transmembrane region" description="Helical" evidence="1">
    <location>
        <begin position="35"/>
        <end position="54"/>
    </location>
</feature>
<reference evidence="2 3" key="1">
    <citation type="submission" date="2020-03" db="EMBL/GenBank/DDBJ databases">
        <title>Cyclobacterium plantarum sp. nov., a marine bacterium isolated from a coastal-marine wetland.</title>
        <authorList>
            <person name="Sanchez-Porro C."/>
            <person name="Ventosa A."/>
            <person name="Amoozegar M."/>
        </authorList>
    </citation>
    <scope>NUCLEOTIDE SEQUENCE [LARGE SCALE GENOMIC DNA]</scope>
    <source>
        <strain evidence="2 3">GBPx2</strain>
    </source>
</reference>
<feature type="transmembrane region" description="Helical" evidence="1">
    <location>
        <begin position="172"/>
        <end position="191"/>
    </location>
</feature>
<feature type="transmembrane region" description="Helical" evidence="1">
    <location>
        <begin position="7"/>
        <end position="29"/>
    </location>
</feature>
<keyword evidence="1" id="KW-1133">Transmembrane helix</keyword>
<evidence type="ECO:0000313" key="2">
    <source>
        <dbReference type="EMBL" id="NHE56885.1"/>
    </source>
</evidence>
<dbReference type="RefSeq" id="WP_166145683.1">
    <property type="nucleotide sequence ID" value="NZ_JAANYN010000003.1"/>
</dbReference>
<evidence type="ECO:0000256" key="1">
    <source>
        <dbReference type="SAM" id="Phobius"/>
    </source>
</evidence>
<feature type="transmembrane region" description="Helical" evidence="1">
    <location>
        <begin position="97"/>
        <end position="117"/>
    </location>
</feature>
<gene>
    <name evidence="2" type="ORF">G9Q97_08680</name>
</gene>
<accession>A0ABX0HA66</accession>
<name>A0ABX0HA66_9BACT</name>
<sequence length="198" mass="23667">MEEKKTHLLIFFIILYVMAFELYAFYLFKQEQRNVLVYNLFFVIGETLLILAYLNSLIDQVKVKRLLLIFIFFFLTCATINSFFFQNPTLMFQHYTHLLGSIGIIVVCCYLLYRVFLVEGYWDQPLLSVPHFWNIAAILLFYCPNFIYFGSINILWDIDKWYLTILASMNRIFAALLYLIFGLSFYSTLIYRMSRNGR</sequence>
<organism evidence="2 3">
    <name type="scientific">Cyclobacterium plantarum</name>
    <dbReference type="NCBI Taxonomy" id="2716263"/>
    <lineage>
        <taxon>Bacteria</taxon>
        <taxon>Pseudomonadati</taxon>
        <taxon>Bacteroidota</taxon>
        <taxon>Cytophagia</taxon>
        <taxon>Cytophagales</taxon>
        <taxon>Cyclobacteriaceae</taxon>
        <taxon>Cyclobacterium</taxon>
    </lineage>
</organism>
<proteinExistence type="predicted"/>
<keyword evidence="1" id="KW-0812">Transmembrane</keyword>
<keyword evidence="1" id="KW-0472">Membrane</keyword>
<protein>
    <submittedName>
        <fullName evidence="2">Uncharacterized protein</fullName>
    </submittedName>
</protein>
<comment type="caution">
    <text evidence="2">The sequence shown here is derived from an EMBL/GenBank/DDBJ whole genome shotgun (WGS) entry which is preliminary data.</text>
</comment>
<evidence type="ECO:0000313" key="3">
    <source>
        <dbReference type="Proteomes" id="UP000649799"/>
    </source>
</evidence>
<keyword evidence="3" id="KW-1185">Reference proteome</keyword>